<keyword evidence="1" id="KW-0175">Coiled coil</keyword>
<feature type="coiled-coil region" evidence="1">
    <location>
        <begin position="51"/>
        <end position="103"/>
    </location>
</feature>
<reference evidence="2 3" key="1">
    <citation type="submission" date="2024-04" db="EMBL/GenBank/DDBJ databases">
        <title>Tritrichomonas musculus Genome.</title>
        <authorList>
            <person name="Alves-Ferreira E."/>
            <person name="Grigg M."/>
            <person name="Lorenzi H."/>
            <person name="Galac M."/>
        </authorList>
    </citation>
    <scope>NUCLEOTIDE SEQUENCE [LARGE SCALE GENOMIC DNA]</scope>
    <source>
        <strain evidence="2 3">EAF2021</strain>
    </source>
</reference>
<gene>
    <name evidence="2" type="ORF">M9Y10_008481</name>
</gene>
<evidence type="ECO:0000313" key="2">
    <source>
        <dbReference type="EMBL" id="KAK8870595.1"/>
    </source>
</evidence>
<proteinExistence type="predicted"/>
<comment type="caution">
    <text evidence="2">The sequence shown here is derived from an EMBL/GenBank/DDBJ whole genome shotgun (WGS) entry which is preliminary data.</text>
</comment>
<keyword evidence="3" id="KW-1185">Reference proteome</keyword>
<dbReference type="EMBL" id="JAPFFF010000014">
    <property type="protein sequence ID" value="KAK8870595.1"/>
    <property type="molecule type" value="Genomic_DNA"/>
</dbReference>
<sequence length="379" mass="44982">MNEIREPSLLLTVNDYMKTIKSIVNEQEFIEQETLEDLLCQVINRDRDYMIDILQNDVNKLQKEVNQKKEMKNQFSHDYAITINQISLDNQKIRREIKEKKQLLVSKDNFKERKKQFQNLYDQFFFWYSQFQKTISEIKETKSIIKNEIQSLHAEYAAMSSNNLVILRHSNNNVKFTHEKVKSVTKYRKDAALLIEKEKYKRKIAKYKNKNTEIVNCFSDIVDILGKYCLDPKSFLLDLKRKTYEEQIAQEIDDDYPNPKFIAQMLKEKCDLAFSSKDNEISASLKEIEIKELHMKEKIHMATLNCGIPNDQNSKPKVYSPRFSPKRDPIDILINHKNLKFASWEESSKILNQTFNEIERLRQSRSSIYSILNSNDSFE</sequence>
<evidence type="ECO:0000256" key="1">
    <source>
        <dbReference type="SAM" id="Coils"/>
    </source>
</evidence>
<accession>A0ABR2J0N5</accession>
<evidence type="ECO:0000313" key="3">
    <source>
        <dbReference type="Proteomes" id="UP001470230"/>
    </source>
</evidence>
<protein>
    <submittedName>
        <fullName evidence="2">Uncharacterized protein</fullName>
    </submittedName>
</protein>
<organism evidence="2 3">
    <name type="scientific">Tritrichomonas musculus</name>
    <dbReference type="NCBI Taxonomy" id="1915356"/>
    <lineage>
        <taxon>Eukaryota</taxon>
        <taxon>Metamonada</taxon>
        <taxon>Parabasalia</taxon>
        <taxon>Tritrichomonadida</taxon>
        <taxon>Tritrichomonadidae</taxon>
        <taxon>Tritrichomonas</taxon>
    </lineage>
</organism>
<name>A0ABR2J0N5_9EUKA</name>
<dbReference type="Proteomes" id="UP001470230">
    <property type="component" value="Unassembled WGS sequence"/>
</dbReference>